<feature type="transmembrane region" description="Helical" evidence="8">
    <location>
        <begin position="214"/>
        <end position="234"/>
    </location>
</feature>
<dbReference type="GO" id="GO:0016763">
    <property type="term" value="F:pentosyltransferase activity"/>
    <property type="evidence" value="ECO:0007669"/>
    <property type="project" value="TreeGrafter"/>
</dbReference>
<dbReference type="PANTHER" id="PTHR33908">
    <property type="entry name" value="MANNOSYLTRANSFERASE YKCB-RELATED"/>
    <property type="match status" value="1"/>
</dbReference>
<comment type="caution">
    <text evidence="10">The sequence shown here is derived from an EMBL/GenBank/DDBJ whole genome shotgun (WGS) entry which is preliminary data.</text>
</comment>
<feature type="transmembrane region" description="Helical" evidence="8">
    <location>
        <begin position="176"/>
        <end position="202"/>
    </location>
</feature>
<evidence type="ECO:0000256" key="2">
    <source>
        <dbReference type="ARBA" id="ARBA00022475"/>
    </source>
</evidence>
<evidence type="ECO:0000256" key="1">
    <source>
        <dbReference type="ARBA" id="ARBA00004651"/>
    </source>
</evidence>
<feature type="transmembrane region" description="Helical" evidence="8">
    <location>
        <begin position="353"/>
        <end position="372"/>
    </location>
</feature>
<dbReference type="GO" id="GO:0005886">
    <property type="term" value="C:plasma membrane"/>
    <property type="evidence" value="ECO:0007669"/>
    <property type="project" value="UniProtKB-SubCell"/>
</dbReference>
<dbReference type="InterPro" id="IPR038731">
    <property type="entry name" value="RgtA/B/C-like"/>
</dbReference>
<name>A0A2H5Y4L9_9CHLR</name>
<evidence type="ECO:0000256" key="8">
    <source>
        <dbReference type="SAM" id="Phobius"/>
    </source>
</evidence>
<keyword evidence="4" id="KW-0808">Transferase</keyword>
<feature type="transmembrane region" description="Helical" evidence="8">
    <location>
        <begin position="275"/>
        <end position="293"/>
    </location>
</feature>
<reference evidence="11" key="1">
    <citation type="submission" date="2017-09" db="EMBL/GenBank/DDBJ databases">
        <title>Metaegenomics of thermophilic ammonia-oxidizing enrichment culture.</title>
        <authorList>
            <person name="Kato S."/>
            <person name="Suzuki K."/>
        </authorList>
    </citation>
    <scope>NUCLEOTIDE SEQUENCE [LARGE SCALE GENOMIC DNA]</scope>
</reference>
<evidence type="ECO:0000256" key="5">
    <source>
        <dbReference type="ARBA" id="ARBA00022692"/>
    </source>
</evidence>
<dbReference type="PANTHER" id="PTHR33908:SF11">
    <property type="entry name" value="MEMBRANE PROTEIN"/>
    <property type="match status" value="1"/>
</dbReference>
<accession>A0A2H5Y4L9</accession>
<keyword evidence="5 8" id="KW-0812">Transmembrane</keyword>
<keyword evidence="3" id="KW-0328">Glycosyltransferase</keyword>
<protein>
    <recommendedName>
        <fullName evidence="9">Glycosyltransferase RgtA/B/C/D-like domain-containing protein</fullName>
    </recommendedName>
</protein>
<evidence type="ECO:0000313" key="11">
    <source>
        <dbReference type="Proteomes" id="UP000236642"/>
    </source>
</evidence>
<dbReference type="EMBL" id="BEHY01000009">
    <property type="protein sequence ID" value="GBD08384.1"/>
    <property type="molecule type" value="Genomic_DNA"/>
</dbReference>
<evidence type="ECO:0000256" key="7">
    <source>
        <dbReference type="ARBA" id="ARBA00023136"/>
    </source>
</evidence>
<organism evidence="10 11">
    <name type="scientific">Candidatus Thermoflexus japonica</name>
    <dbReference type="NCBI Taxonomy" id="2035417"/>
    <lineage>
        <taxon>Bacteria</taxon>
        <taxon>Bacillati</taxon>
        <taxon>Chloroflexota</taxon>
        <taxon>Thermoflexia</taxon>
        <taxon>Thermoflexales</taxon>
        <taxon>Thermoflexaceae</taxon>
        <taxon>Thermoflexus</taxon>
    </lineage>
</organism>
<evidence type="ECO:0000256" key="6">
    <source>
        <dbReference type="ARBA" id="ARBA00022989"/>
    </source>
</evidence>
<feature type="transmembrane region" description="Helical" evidence="8">
    <location>
        <begin position="139"/>
        <end position="164"/>
    </location>
</feature>
<sequence>MDGFSLTVSNAERRIRRHPPEWGIRAGALVATACAFGAALALMPWDLALFDEQHVLWQVSSYSWVGVARNLMRDSHPPLYYWLVKGWRELGGFDSPWAYRFFSIVLGLPALPIAFQVGRQWGGRRLGLALVAVLMLNPFYLFLLVLIRMYGLVVALGGLSMFLWARLLRRPATLQWLAWALVQGALMFAHYYGLLLIGVQWLMLLIRRPPGWRMGGSAALPFTLAFAAWIAQAYEGSLENTVRNLSQIPIRPMPWEVLGHLWANLLIGPLADGRLAKTLAVGAGGLIGLFLPFLYSGKRRIQPELAIVALLPLVMGALIALRWPFFAARYFTMSLIPLLALILSILQGFRWKGAFLILILPGLIGVASFPVMNLPVGPVLDQDPLARTLETLTASDPVLAQARWHLLWSGNSGLSSYEWPDPAQRAQGMRRSPSFWFIGVTLYRADWEGWLRGLQATHLIDFQAEFPHEIPEYRASVFHLVRRVPAAQWTHLNARWANGIRLHDVGWTQETVKPGHSVQWHLRFSVDRPLDRRWTLFVHLVDEAGRLWANWDAEPEPPTDQWIPGRVYDIGHSLLVPRVVPAGRYRVHIGWYETGAGGFPRLPLQGGQGDMQSIGEIEILPQEEPPRWGTRVGSYVELNPPQISLRSRPDGREVWVRMQWRSRSSASFAGWQLVLETPDGPVPLQRLYPVPGAMVHTPGWVLEAWSSPALPGGRPALRWLEIRYEGQLLTRRPIWLFPPDVRWSYDWLFQNRTGLPGSG</sequence>
<proteinExistence type="predicted"/>
<dbReference type="GO" id="GO:0009103">
    <property type="term" value="P:lipopolysaccharide biosynthetic process"/>
    <property type="evidence" value="ECO:0007669"/>
    <property type="project" value="UniProtKB-ARBA"/>
</dbReference>
<evidence type="ECO:0000313" key="10">
    <source>
        <dbReference type="EMBL" id="GBD08384.1"/>
    </source>
</evidence>
<gene>
    <name evidence="10" type="ORF">HRbin22_00623</name>
</gene>
<feature type="transmembrane region" description="Helical" evidence="8">
    <location>
        <begin position="305"/>
        <end position="321"/>
    </location>
</feature>
<dbReference type="Proteomes" id="UP000236642">
    <property type="component" value="Unassembled WGS sequence"/>
</dbReference>
<feature type="transmembrane region" description="Helical" evidence="8">
    <location>
        <begin position="22"/>
        <end position="43"/>
    </location>
</feature>
<feature type="transmembrane region" description="Helical" evidence="8">
    <location>
        <begin position="327"/>
        <end position="346"/>
    </location>
</feature>
<dbReference type="AlphaFoldDB" id="A0A2H5Y4L9"/>
<comment type="subcellular location">
    <subcellularLocation>
        <location evidence="1">Cell membrane</location>
        <topology evidence="1">Multi-pass membrane protein</topology>
    </subcellularLocation>
</comment>
<keyword evidence="6 8" id="KW-1133">Transmembrane helix</keyword>
<keyword evidence="7 8" id="KW-0472">Membrane</keyword>
<keyword evidence="2" id="KW-1003">Cell membrane</keyword>
<evidence type="ECO:0000259" key="9">
    <source>
        <dbReference type="Pfam" id="PF13231"/>
    </source>
</evidence>
<dbReference type="Pfam" id="PF13231">
    <property type="entry name" value="PMT_2"/>
    <property type="match status" value="1"/>
</dbReference>
<evidence type="ECO:0000256" key="4">
    <source>
        <dbReference type="ARBA" id="ARBA00022679"/>
    </source>
</evidence>
<feature type="transmembrane region" description="Helical" evidence="8">
    <location>
        <begin position="97"/>
        <end position="118"/>
    </location>
</feature>
<evidence type="ECO:0000256" key="3">
    <source>
        <dbReference type="ARBA" id="ARBA00022676"/>
    </source>
</evidence>
<feature type="domain" description="Glycosyltransferase RgtA/B/C/D-like" evidence="9">
    <location>
        <begin position="75"/>
        <end position="215"/>
    </location>
</feature>
<dbReference type="InterPro" id="IPR050297">
    <property type="entry name" value="LipidA_mod_glycosyltrf_83"/>
</dbReference>